<comment type="caution">
    <text evidence="2">The sequence shown here is derived from an EMBL/GenBank/DDBJ whole genome shotgun (WGS) entry which is preliminary data.</text>
</comment>
<keyword evidence="3" id="KW-1185">Reference proteome</keyword>
<protein>
    <submittedName>
        <fullName evidence="2">Uncharacterized protein</fullName>
    </submittedName>
</protein>
<evidence type="ECO:0000313" key="3">
    <source>
        <dbReference type="Proteomes" id="UP000314294"/>
    </source>
</evidence>
<accession>A0A4Z2JHU8</accession>
<evidence type="ECO:0000256" key="1">
    <source>
        <dbReference type="SAM" id="MobiDB-lite"/>
    </source>
</evidence>
<reference evidence="2 3" key="1">
    <citation type="submission" date="2019-03" db="EMBL/GenBank/DDBJ databases">
        <title>First draft genome of Liparis tanakae, snailfish: a comprehensive survey of snailfish specific genes.</title>
        <authorList>
            <person name="Kim W."/>
            <person name="Song I."/>
            <person name="Jeong J.-H."/>
            <person name="Kim D."/>
            <person name="Kim S."/>
            <person name="Ryu S."/>
            <person name="Song J.Y."/>
            <person name="Lee S.K."/>
        </authorList>
    </citation>
    <scope>NUCLEOTIDE SEQUENCE [LARGE SCALE GENOMIC DNA]</scope>
    <source>
        <tissue evidence="2">Muscle</tissue>
    </source>
</reference>
<dbReference type="Proteomes" id="UP000314294">
    <property type="component" value="Unassembled WGS sequence"/>
</dbReference>
<gene>
    <name evidence="2" type="ORF">EYF80_000661</name>
</gene>
<proteinExistence type="predicted"/>
<dbReference type="EMBL" id="SRLO01000002">
    <property type="protein sequence ID" value="TNN89373.1"/>
    <property type="molecule type" value="Genomic_DNA"/>
</dbReference>
<evidence type="ECO:0000313" key="2">
    <source>
        <dbReference type="EMBL" id="TNN89373.1"/>
    </source>
</evidence>
<name>A0A4Z2JHU8_9TELE</name>
<organism evidence="2 3">
    <name type="scientific">Liparis tanakae</name>
    <name type="common">Tanaka's snailfish</name>
    <dbReference type="NCBI Taxonomy" id="230148"/>
    <lineage>
        <taxon>Eukaryota</taxon>
        <taxon>Metazoa</taxon>
        <taxon>Chordata</taxon>
        <taxon>Craniata</taxon>
        <taxon>Vertebrata</taxon>
        <taxon>Euteleostomi</taxon>
        <taxon>Actinopterygii</taxon>
        <taxon>Neopterygii</taxon>
        <taxon>Teleostei</taxon>
        <taxon>Neoteleostei</taxon>
        <taxon>Acanthomorphata</taxon>
        <taxon>Eupercaria</taxon>
        <taxon>Perciformes</taxon>
        <taxon>Cottioidei</taxon>
        <taxon>Cottales</taxon>
        <taxon>Liparidae</taxon>
        <taxon>Liparis</taxon>
    </lineage>
</organism>
<feature type="region of interest" description="Disordered" evidence="1">
    <location>
        <begin position="68"/>
        <end position="102"/>
    </location>
</feature>
<sequence length="191" mass="21360">MNFFSSSFFVNFCFYVVKVRTLWGGKADTLHSLIRLSSLKSGSRVNHRATAHLCPLVTAFTPCGFSPPDEKPTIRPHKGFTDAWRGGRRQERRQSRRGGGAFVRLEGQQCDPIILQERDEEQKDSKSLKTQRRHQSSATGSTLVHVASRGRCGLRGPRYHAASWEHKHAKGLQQTVGGVITDQQQTGITTT</sequence>
<feature type="region of interest" description="Disordered" evidence="1">
    <location>
        <begin position="117"/>
        <end position="149"/>
    </location>
</feature>
<feature type="compositionally biased region" description="Basic and acidic residues" evidence="1">
    <location>
        <begin position="117"/>
        <end position="127"/>
    </location>
</feature>
<dbReference type="AlphaFoldDB" id="A0A4Z2JHU8"/>